<organism evidence="5 6">
    <name type="scientific">Lupinus luteus</name>
    <name type="common">European yellow lupine</name>
    <dbReference type="NCBI Taxonomy" id="3873"/>
    <lineage>
        <taxon>Eukaryota</taxon>
        <taxon>Viridiplantae</taxon>
        <taxon>Streptophyta</taxon>
        <taxon>Embryophyta</taxon>
        <taxon>Tracheophyta</taxon>
        <taxon>Spermatophyta</taxon>
        <taxon>Magnoliopsida</taxon>
        <taxon>eudicotyledons</taxon>
        <taxon>Gunneridae</taxon>
        <taxon>Pentapetalae</taxon>
        <taxon>rosids</taxon>
        <taxon>fabids</taxon>
        <taxon>Fabales</taxon>
        <taxon>Fabaceae</taxon>
        <taxon>Papilionoideae</taxon>
        <taxon>50 kb inversion clade</taxon>
        <taxon>genistoids sensu lato</taxon>
        <taxon>core genistoids</taxon>
        <taxon>Genisteae</taxon>
        <taxon>Lupinus</taxon>
    </lineage>
</organism>
<keyword evidence="2" id="KW-0378">Hydrolase</keyword>
<comment type="caution">
    <text evidence="5">The sequence shown here is derived from an EMBL/GenBank/DDBJ whole genome shotgun (WGS) entry which is preliminary data.</text>
</comment>
<accession>A0AAV1WUL2</accession>
<evidence type="ECO:0000256" key="1">
    <source>
        <dbReference type="ARBA" id="ARBA00007469"/>
    </source>
</evidence>
<evidence type="ECO:0000313" key="5">
    <source>
        <dbReference type="EMBL" id="CAL0312862.1"/>
    </source>
</evidence>
<dbReference type="EMBL" id="CAXHTB010000009">
    <property type="protein sequence ID" value="CAL0312862.1"/>
    <property type="molecule type" value="Genomic_DNA"/>
</dbReference>
<dbReference type="InterPro" id="IPR036430">
    <property type="entry name" value="RNase_T2-like_sf"/>
</dbReference>
<dbReference type="AlphaFoldDB" id="A0AAV1WUL2"/>
<reference evidence="5 6" key="1">
    <citation type="submission" date="2024-03" db="EMBL/GenBank/DDBJ databases">
        <authorList>
            <person name="Martinez-Hernandez J."/>
        </authorList>
    </citation>
    <scope>NUCLEOTIDE SEQUENCE [LARGE SCALE GENOMIC DNA]</scope>
</reference>
<dbReference type="GO" id="GO:0033897">
    <property type="term" value="F:ribonuclease T2 activity"/>
    <property type="evidence" value="ECO:0007669"/>
    <property type="project" value="InterPro"/>
</dbReference>
<dbReference type="GO" id="GO:0003723">
    <property type="term" value="F:RNA binding"/>
    <property type="evidence" value="ECO:0007669"/>
    <property type="project" value="InterPro"/>
</dbReference>
<proteinExistence type="inferred from homology"/>
<gene>
    <name evidence="5" type="ORF">LLUT_LOCUS13922</name>
</gene>
<dbReference type="Gene3D" id="3.90.730.10">
    <property type="entry name" value="Ribonuclease T2-like"/>
    <property type="match status" value="1"/>
</dbReference>
<keyword evidence="6" id="KW-1185">Reference proteome</keyword>
<evidence type="ECO:0000256" key="4">
    <source>
        <dbReference type="RuleBase" id="RU004328"/>
    </source>
</evidence>
<dbReference type="PROSITE" id="PS00530">
    <property type="entry name" value="RNASE_T2_1"/>
    <property type="match status" value="1"/>
</dbReference>
<protein>
    <submittedName>
        <fullName evidence="5">Uncharacterized protein</fullName>
    </submittedName>
</protein>
<keyword evidence="3" id="KW-0456">Lyase</keyword>
<name>A0AAV1WUL2_LUPLU</name>
<keyword evidence="2" id="KW-0540">Nuclease</keyword>
<evidence type="ECO:0000313" key="6">
    <source>
        <dbReference type="Proteomes" id="UP001497480"/>
    </source>
</evidence>
<evidence type="ECO:0000256" key="2">
    <source>
        <dbReference type="ARBA" id="ARBA00022722"/>
    </source>
</evidence>
<dbReference type="Pfam" id="PF00445">
    <property type="entry name" value="Ribonuclease_T2"/>
    <property type="match status" value="1"/>
</dbReference>
<dbReference type="Proteomes" id="UP001497480">
    <property type="component" value="Unassembled WGS sequence"/>
</dbReference>
<dbReference type="SUPFAM" id="SSF55895">
    <property type="entry name" value="Ribonuclease Rh-like"/>
    <property type="match status" value="1"/>
</dbReference>
<comment type="similarity">
    <text evidence="1 4">Belongs to the RNase T2 family.</text>
</comment>
<dbReference type="InterPro" id="IPR018188">
    <property type="entry name" value="RNase_T2_His_AS_1"/>
</dbReference>
<evidence type="ECO:0000256" key="3">
    <source>
        <dbReference type="ARBA" id="ARBA00023239"/>
    </source>
</evidence>
<dbReference type="InterPro" id="IPR001568">
    <property type="entry name" value="RNase_T2-like"/>
</dbReference>
<sequence length="100" mass="11460">MSTLRRILPICILLHFGLVNSVVYRYDLTLQWPQTTALNGKHNRVNRNVMNPGIFLIHGLWPVGNAMLKTKEASPKDALTSFCPEIKKDLNSFWPDVLDR</sequence>